<dbReference type="Proteomes" id="UP001596447">
    <property type="component" value="Unassembled WGS sequence"/>
</dbReference>
<dbReference type="RefSeq" id="WP_279529903.1">
    <property type="nucleotide sequence ID" value="NZ_CP122312.1"/>
</dbReference>
<dbReference type="SUPFAM" id="SSF51703">
    <property type="entry name" value="Cobalamin (vitamin B12)-dependent enzymes"/>
    <property type="match status" value="1"/>
</dbReference>
<proteinExistence type="predicted"/>
<feature type="domain" description="Methylmalonyl-CoA mutase alpha/beta chain catalytic" evidence="3">
    <location>
        <begin position="38"/>
        <end position="558"/>
    </location>
</feature>
<accession>A0ABD5Z406</accession>
<dbReference type="NCBIfam" id="TIGR00641">
    <property type="entry name" value="acid_CoA_mut_N"/>
    <property type="match status" value="1"/>
</dbReference>
<name>A0ABD5Z406_9EURY</name>
<gene>
    <name evidence="4" type="ORF">ACFQJ9_11285</name>
</gene>
<dbReference type="Gene3D" id="3.20.20.240">
    <property type="entry name" value="Methylmalonyl-CoA mutase"/>
    <property type="match status" value="1"/>
</dbReference>
<evidence type="ECO:0000256" key="1">
    <source>
        <dbReference type="ARBA" id="ARBA00023235"/>
    </source>
</evidence>
<dbReference type="InterPro" id="IPR006099">
    <property type="entry name" value="MeMalonylCoA_mutase_a/b_cat"/>
</dbReference>
<evidence type="ECO:0000313" key="4">
    <source>
        <dbReference type="EMBL" id="MFC7199982.1"/>
    </source>
</evidence>
<evidence type="ECO:0000313" key="5">
    <source>
        <dbReference type="Proteomes" id="UP001596447"/>
    </source>
</evidence>
<dbReference type="PANTHER" id="PTHR48101:SF1">
    <property type="entry name" value="METHYLMALONYL-COA MUTASE, LARGE SUBUNIT"/>
    <property type="match status" value="1"/>
</dbReference>
<dbReference type="AlphaFoldDB" id="A0ABD5Z406"/>
<dbReference type="PANTHER" id="PTHR48101">
    <property type="entry name" value="METHYLMALONYL-COA MUTASE, MITOCHONDRIAL-RELATED"/>
    <property type="match status" value="1"/>
</dbReference>
<comment type="caution">
    <text evidence="4">The sequence shown here is derived from an EMBL/GenBank/DDBJ whole genome shotgun (WGS) entry which is preliminary data.</text>
</comment>
<sequence length="567" mass="63221">MYDDEDLAEIRESREEWESETLDPALERHGERQERFATVSNQAVERLYTPEDVADLDYDEDLGFPGEEPYTRGVYPTMHRGRTWTMRQFAGFGTAEETNERFHYLVEEGQTGLSTAFDMPSLMGIDSDDPMALGEVGKEGVAVDTLADVEVLFDGIDLDEVSTSFTINPSAPVVYAMYIALADQQGVPREELRGTLQNDMLKEFIAQKEWVVPPEPSLKLVTDVVEFCAEETPRIHPISISGYHIREAGSTAAQELAFTLADGFAYVEDAVDRGLDVDEFAPQLSFFFNSHNSFFEEVAKFRAARRIYARVMDDWYGAEADASKKLKFHTQTAGQSLTAQQPLNNVVRTTVQAMAAVLGGTQSLHTNSYDEALALPSEQAVRVALRTQQILAEESGIADIVDPMGGSFAVESLTDEVEETVMNYLETIREKGDGSMRDGVLRGIEEGYFQREIQESAYEYQRRVDDGEETVVGVNQYDIGEDTSPDLLHVDEERAREVQLARLERVKEERDDKAVAAALDALRDAAEADENTMPTVVDAVKAYATMGEIMAVYESVYGSYQESITVA</sequence>
<dbReference type="InterPro" id="IPR016176">
    <property type="entry name" value="Cbl-dep_enz_cat"/>
</dbReference>
<organism evidence="4 5">
    <name type="scientific">Halospeciosus flavus</name>
    <dbReference type="NCBI Taxonomy" id="3032283"/>
    <lineage>
        <taxon>Archaea</taxon>
        <taxon>Methanobacteriati</taxon>
        <taxon>Methanobacteriota</taxon>
        <taxon>Stenosarchaea group</taxon>
        <taxon>Halobacteria</taxon>
        <taxon>Halobacteriales</taxon>
        <taxon>Halobacteriaceae</taxon>
        <taxon>Halospeciosus</taxon>
    </lineage>
</organism>
<feature type="region of interest" description="Disordered" evidence="2">
    <location>
        <begin position="1"/>
        <end position="32"/>
    </location>
</feature>
<reference evidence="4 5" key="1">
    <citation type="journal article" date="2019" name="Int. J. Syst. Evol. Microbiol.">
        <title>The Global Catalogue of Microorganisms (GCM) 10K type strain sequencing project: providing services to taxonomists for standard genome sequencing and annotation.</title>
        <authorList>
            <consortium name="The Broad Institute Genomics Platform"/>
            <consortium name="The Broad Institute Genome Sequencing Center for Infectious Disease"/>
            <person name="Wu L."/>
            <person name="Ma J."/>
        </authorList>
    </citation>
    <scope>NUCLEOTIDE SEQUENCE [LARGE SCALE GENOMIC DNA]</scope>
    <source>
        <strain evidence="4 5">XZGYJ-43</strain>
    </source>
</reference>
<dbReference type="Pfam" id="PF01642">
    <property type="entry name" value="MM_CoA_mutase"/>
    <property type="match status" value="1"/>
</dbReference>
<evidence type="ECO:0000259" key="3">
    <source>
        <dbReference type="Pfam" id="PF01642"/>
    </source>
</evidence>
<evidence type="ECO:0000256" key="2">
    <source>
        <dbReference type="SAM" id="MobiDB-lite"/>
    </source>
</evidence>
<dbReference type="EMBL" id="JBHTAR010000011">
    <property type="protein sequence ID" value="MFC7199982.1"/>
    <property type="molecule type" value="Genomic_DNA"/>
</dbReference>
<dbReference type="GO" id="GO:0016853">
    <property type="term" value="F:isomerase activity"/>
    <property type="evidence" value="ECO:0007669"/>
    <property type="project" value="UniProtKB-KW"/>
</dbReference>
<keyword evidence="5" id="KW-1185">Reference proteome</keyword>
<dbReference type="InterPro" id="IPR006098">
    <property type="entry name" value="MMCoA_mutase_a_cat"/>
</dbReference>
<protein>
    <submittedName>
        <fullName evidence="4">Methylmalonyl-CoA mutase</fullName>
    </submittedName>
</protein>
<keyword evidence="1" id="KW-0413">Isomerase</keyword>